<dbReference type="InterPro" id="IPR039768">
    <property type="entry name" value="Nmd3"/>
</dbReference>
<protein>
    <submittedName>
        <fullName evidence="2">NMD protein affecting ribosome stability and mRNA decay</fullName>
    </submittedName>
</protein>
<organism evidence="2 3">
    <name type="scientific">Methanospirillum lacunae</name>
    <dbReference type="NCBI Taxonomy" id="668570"/>
    <lineage>
        <taxon>Archaea</taxon>
        <taxon>Methanobacteriati</taxon>
        <taxon>Methanobacteriota</taxon>
        <taxon>Stenosarchaea group</taxon>
        <taxon>Methanomicrobia</taxon>
        <taxon>Methanomicrobiales</taxon>
        <taxon>Methanospirillaceae</taxon>
        <taxon>Methanospirillum</taxon>
    </lineage>
</organism>
<dbReference type="InterPro" id="IPR007064">
    <property type="entry name" value="Nmd3_N"/>
</dbReference>
<evidence type="ECO:0000259" key="1">
    <source>
        <dbReference type="Pfam" id="PF04981"/>
    </source>
</evidence>
<dbReference type="AlphaFoldDB" id="A0A2V2N6C7"/>
<gene>
    <name evidence="2" type="ORF">DK846_02545</name>
</gene>
<proteinExistence type="predicted"/>
<evidence type="ECO:0000313" key="3">
    <source>
        <dbReference type="Proteomes" id="UP000245657"/>
    </source>
</evidence>
<dbReference type="Proteomes" id="UP000245657">
    <property type="component" value="Unassembled WGS sequence"/>
</dbReference>
<dbReference type="GO" id="GO:0043023">
    <property type="term" value="F:ribosomal large subunit binding"/>
    <property type="evidence" value="ECO:0007669"/>
    <property type="project" value="InterPro"/>
</dbReference>
<dbReference type="PANTHER" id="PTHR12746">
    <property type="entry name" value="NONSENSE-MEDIATED MRNA DECAY PROTEIN 3"/>
    <property type="match status" value="1"/>
</dbReference>
<evidence type="ECO:0000313" key="2">
    <source>
        <dbReference type="EMBL" id="PWR74055.1"/>
    </source>
</evidence>
<dbReference type="Pfam" id="PF04981">
    <property type="entry name" value="NMD3"/>
    <property type="match status" value="1"/>
</dbReference>
<feature type="domain" description="Nmd3 N-terminal" evidence="1">
    <location>
        <begin position="28"/>
        <end position="259"/>
    </location>
</feature>
<dbReference type="RefSeq" id="WP_109967334.1">
    <property type="nucleotide sequence ID" value="NZ_CP176093.1"/>
</dbReference>
<comment type="caution">
    <text evidence="2">The sequence shown here is derived from an EMBL/GenBank/DDBJ whole genome shotgun (WGS) entry which is preliminary data.</text>
</comment>
<dbReference type="EMBL" id="QGMY01000002">
    <property type="protein sequence ID" value="PWR74055.1"/>
    <property type="molecule type" value="Genomic_DNA"/>
</dbReference>
<dbReference type="PANTHER" id="PTHR12746:SF2">
    <property type="entry name" value="60S RIBOSOMAL EXPORT PROTEIN NMD3"/>
    <property type="match status" value="1"/>
</dbReference>
<keyword evidence="3" id="KW-1185">Reference proteome</keyword>
<sequence>MQDDRRSSPCNYTLIILSEIMDLHDAICPKCGGPSKDGSLCGKCLTGEIPWYVCEPRVFITRCGGCGSIKTSAGWGDSSREREDLEEDAAISAIKFHQDVKKPSISVKLDHLSINRTYADLELSGTLYDENLEGYCSLEIVWQNESCDRCNRQHGNYYEGVVQIRADGRKATTEEQEESQRIAVQVETEMQNDGERLSFITRFDEGREGLDIVVGSQAIGEQISREITKRLGGRFSLHPTLVGEKNGQKLYRITYAVRLPKLQRGDVIAVRNTYGEILHQENKTFTYLDLKTGIPRTIPESTPSRFVANVRDAAVFSVIYQDSGIIGILDPESGKTEEISRVSWRHPEVGDSVRILRDSERTIVV</sequence>
<name>A0A2V2N6C7_9EURY</name>
<accession>A0A2V2N6C7</accession>
<dbReference type="OrthoDB" id="15051at2157"/>
<reference evidence="2 3" key="1">
    <citation type="submission" date="2018-05" db="EMBL/GenBank/DDBJ databases">
        <title>Draft genome of Methanospirillum lacunae Ki8-1.</title>
        <authorList>
            <person name="Dueholm M.S."/>
            <person name="Nielsen P.H."/>
            <person name="Bakmann L.F."/>
            <person name="Otzen D.E."/>
        </authorList>
    </citation>
    <scope>NUCLEOTIDE SEQUENCE [LARGE SCALE GENOMIC DNA]</scope>
    <source>
        <strain evidence="2 3">Ki8-1</strain>
    </source>
</reference>
<dbReference type="GO" id="GO:0005737">
    <property type="term" value="C:cytoplasm"/>
    <property type="evidence" value="ECO:0007669"/>
    <property type="project" value="TreeGrafter"/>
</dbReference>
<dbReference type="GeneID" id="97549413"/>